<dbReference type="Pfam" id="PF03776">
    <property type="entry name" value="MinE"/>
    <property type="match status" value="1"/>
</dbReference>
<dbReference type="GO" id="GO:0051301">
    <property type="term" value="P:cell division"/>
    <property type="evidence" value="ECO:0007669"/>
    <property type="project" value="InterPro"/>
</dbReference>
<evidence type="ECO:0000256" key="4">
    <source>
        <dbReference type="PROSITE-ProRule" id="PRU00221"/>
    </source>
</evidence>
<reference evidence="5" key="1">
    <citation type="submission" date="2018-01" db="EMBL/GenBank/DDBJ databases">
        <authorList>
            <person name="Mao J.F."/>
        </authorList>
    </citation>
    <scope>NUCLEOTIDE SEQUENCE</scope>
    <source>
        <strain evidence="5">Huo1</strain>
        <tissue evidence="5">Leaf</tissue>
    </source>
</reference>
<dbReference type="InterPro" id="IPR036707">
    <property type="entry name" value="MinE_sf"/>
</dbReference>
<reference evidence="5" key="2">
    <citation type="submission" date="2020-08" db="EMBL/GenBank/DDBJ databases">
        <title>Plant Genome Project.</title>
        <authorList>
            <person name="Zhang R.-G."/>
        </authorList>
    </citation>
    <scope>NUCLEOTIDE SEQUENCE</scope>
    <source>
        <strain evidence="5">Huo1</strain>
        <tissue evidence="5">Leaf</tissue>
    </source>
</reference>
<comment type="caution">
    <text evidence="5">The sequence shown here is derived from an EMBL/GenBank/DDBJ whole genome shotgun (WGS) entry which is preliminary data.</text>
</comment>
<keyword evidence="6" id="KW-1185">Reference proteome</keyword>
<name>A0A8X8YA10_SALSN</name>
<dbReference type="SMART" id="SM00320">
    <property type="entry name" value="WD40"/>
    <property type="match status" value="4"/>
</dbReference>
<dbReference type="Pfam" id="PF00400">
    <property type="entry name" value="WD40"/>
    <property type="match status" value="2"/>
</dbReference>
<dbReference type="Gene3D" id="3.30.1070.10">
    <property type="entry name" value="Cell division topological specificity factor MinE"/>
    <property type="match status" value="1"/>
</dbReference>
<dbReference type="EMBL" id="PNBA02000004">
    <property type="protein sequence ID" value="KAG6426245.1"/>
    <property type="molecule type" value="Genomic_DNA"/>
</dbReference>
<proteinExistence type="inferred from homology"/>
<evidence type="ECO:0000313" key="5">
    <source>
        <dbReference type="EMBL" id="KAG6426245.1"/>
    </source>
</evidence>
<evidence type="ECO:0000256" key="3">
    <source>
        <dbReference type="ARBA" id="ARBA00022737"/>
    </source>
</evidence>
<dbReference type="InterPro" id="IPR001680">
    <property type="entry name" value="WD40_rpt"/>
</dbReference>
<dbReference type="PROSITE" id="PS50082">
    <property type="entry name" value="WD_REPEATS_2"/>
    <property type="match status" value="2"/>
</dbReference>
<gene>
    <name evidence="5" type="ORF">SASPL_110465</name>
</gene>
<accession>A0A8X8YA10</accession>
<dbReference type="SUPFAM" id="SSF50978">
    <property type="entry name" value="WD40 repeat-like"/>
    <property type="match status" value="1"/>
</dbReference>
<comment type="similarity">
    <text evidence="1">Belongs to the MinE family.</text>
</comment>
<sequence>MAISGDLRVSAALSSYRFNPLRTTSHFPPSKVDCNVFVNGASSVLESMPRSSRAVLDVHNNRCHSRRPLQVLGDYKLSQNPFGQEVEEFLLNAINLNFFERLNLAWKIIFPSPMSRRKSNANIAKQRLKMILFSDRCAVSEEAKQKIVSNVVTALSDFVEIESQDKVQLSVSTDPDLGTIYSVTVPVRRVRTEYQIDDESGSITNVEYKDTGESSGSVDVKFDFYIPSEDFSVPDTFFSTMNGSCLNFDSPIRDAISRIRFAPLSNNLLISSWDSTLRLFDVDKCELRFEAPNGGSGLLDCCFESESVALTANSDGSVIRYDMGVGNSKAIGKHEDLATCIEYSEEKRQVISAGWDKKVKIWDPRSTSSLGCLSSLGMEVESMSLSGLSLMIAHKSSVHLYDLRHLDKSFEAKEYFMDIHIKCVRTNSELEGFIAGSVDGRVALKHVGQSKTDEGYAFRCYPKDKNGKHLVAVNDIAFNPSLRGVVVTGDNEGYATIWDVIKRRRLLEFPRFPNSVASLACNHGGQLLAVASSYTYQEANEREEHPQIFMHHLDAQQIESISASSSTKT</sequence>
<dbReference type="Gene3D" id="2.130.10.10">
    <property type="entry name" value="YVTN repeat-like/Quinoprotein amine dehydrogenase"/>
    <property type="match status" value="1"/>
</dbReference>
<keyword evidence="3" id="KW-0677">Repeat</keyword>
<evidence type="ECO:0000256" key="2">
    <source>
        <dbReference type="ARBA" id="ARBA00022574"/>
    </source>
</evidence>
<feature type="repeat" description="WD" evidence="4">
    <location>
        <begin position="331"/>
        <end position="372"/>
    </location>
</feature>
<dbReference type="InterPro" id="IPR005527">
    <property type="entry name" value="MinE"/>
</dbReference>
<organism evidence="5">
    <name type="scientific">Salvia splendens</name>
    <name type="common">Scarlet sage</name>
    <dbReference type="NCBI Taxonomy" id="180675"/>
    <lineage>
        <taxon>Eukaryota</taxon>
        <taxon>Viridiplantae</taxon>
        <taxon>Streptophyta</taxon>
        <taxon>Embryophyta</taxon>
        <taxon>Tracheophyta</taxon>
        <taxon>Spermatophyta</taxon>
        <taxon>Magnoliopsida</taxon>
        <taxon>eudicotyledons</taxon>
        <taxon>Gunneridae</taxon>
        <taxon>Pentapetalae</taxon>
        <taxon>asterids</taxon>
        <taxon>lamiids</taxon>
        <taxon>Lamiales</taxon>
        <taxon>Lamiaceae</taxon>
        <taxon>Nepetoideae</taxon>
        <taxon>Mentheae</taxon>
        <taxon>Salviinae</taxon>
        <taxon>Salvia</taxon>
        <taxon>Salvia subgen. Calosphace</taxon>
        <taxon>core Calosphace</taxon>
    </lineage>
</organism>
<dbReference type="InterPro" id="IPR036322">
    <property type="entry name" value="WD40_repeat_dom_sf"/>
</dbReference>
<dbReference type="InterPro" id="IPR015943">
    <property type="entry name" value="WD40/YVTN_repeat-like_dom_sf"/>
</dbReference>
<dbReference type="PANTHER" id="PTHR10971">
    <property type="entry name" value="MRNA EXPORT FACTOR AND BUB3"/>
    <property type="match status" value="1"/>
</dbReference>
<evidence type="ECO:0000256" key="1">
    <source>
        <dbReference type="ARBA" id="ARBA00008168"/>
    </source>
</evidence>
<evidence type="ECO:0008006" key="7">
    <source>
        <dbReference type="Google" id="ProtNLM"/>
    </source>
</evidence>
<dbReference type="AlphaFoldDB" id="A0A8X8YA10"/>
<keyword evidence="2 4" id="KW-0853">WD repeat</keyword>
<feature type="repeat" description="WD" evidence="4">
    <location>
        <begin position="466"/>
        <end position="508"/>
    </location>
</feature>
<protein>
    <recommendedName>
        <fullName evidence="7">Cell division topological specificity factor</fullName>
    </recommendedName>
</protein>
<dbReference type="PROSITE" id="PS50294">
    <property type="entry name" value="WD_REPEATS_REGION"/>
    <property type="match status" value="1"/>
</dbReference>
<evidence type="ECO:0000313" key="6">
    <source>
        <dbReference type="Proteomes" id="UP000298416"/>
    </source>
</evidence>
<dbReference type="Proteomes" id="UP000298416">
    <property type="component" value="Unassembled WGS sequence"/>
</dbReference>